<evidence type="ECO:0000256" key="1">
    <source>
        <dbReference type="ARBA" id="ARBA00004167"/>
    </source>
</evidence>
<feature type="domain" description="Wall-associated receptor kinase galacturonan-binding" evidence="3">
    <location>
        <begin position="22"/>
        <end position="80"/>
    </location>
</feature>
<dbReference type="PANTHER" id="PTHR33491">
    <property type="entry name" value="OSJNBA0016N04.9 PROTEIN"/>
    <property type="match status" value="1"/>
</dbReference>
<evidence type="ECO:0000256" key="2">
    <source>
        <dbReference type="ARBA" id="ARBA00022729"/>
    </source>
</evidence>
<comment type="caution">
    <text evidence="4">The sequence shown here is derived from an EMBL/GenBank/DDBJ whole genome shotgun (WGS) entry which is preliminary data.</text>
</comment>
<evidence type="ECO:0000259" key="3">
    <source>
        <dbReference type="Pfam" id="PF13947"/>
    </source>
</evidence>
<dbReference type="AlphaFoldDB" id="A0A5N6Q179"/>
<reference evidence="4 5" key="1">
    <citation type="submission" date="2019-05" db="EMBL/GenBank/DDBJ databases">
        <title>Mikania micrantha, genome provides insights into the molecular mechanism of rapid growth.</title>
        <authorList>
            <person name="Liu B."/>
        </authorList>
    </citation>
    <scope>NUCLEOTIDE SEQUENCE [LARGE SCALE GENOMIC DNA]</scope>
    <source>
        <strain evidence="4">NLD-2019</strain>
        <tissue evidence="4">Leaf</tissue>
    </source>
</reference>
<comment type="subcellular location">
    <subcellularLocation>
        <location evidence="1">Membrane</location>
        <topology evidence="1">Single-pass membrane protein</topology>
    </subcellularLocation>
</comment>
<evidence type="ECO:0000313" key="5">
    <source>
        <dbReference type="Proteomes" id="UP000326396"/>
    </source>
</evidence>
<dbReference type="EMBL" id="SZYD01000001">
    <property type="protein sequence ID" value="KAD7478394.1"/>
    <property type="molecule type" value="Genomic_DNA"/>
</dbReference>
<sequence>MIIFLSFAAASLAVPKYSKPGCKDTCGNIRIPYPFGIGADCSVNPWYVVDCNSSKPYLSAALNHLEVLSVNLEDQTVTVNTPKISGCSRIMSIDLGRSPFLFSKSHNNFVVEGCGNAVMMDHGSTLTGCSTTCANGTVNDKNNCHGITCCQTTVPYNLKSYAMNLTRLEGHGGDGGCGSAFLLDKNSSDDPFVVRDGSFVPVSLLWTLSIGS</sequence>
<name>A0A5N6Q179_9ASTR</name>
<organism evidence="4 5">
    <name type="scientific">Mikania micrantha</name>
    <name type="common">bitter vine</name>
    <dbReference type="NCBI Taxonomy" id="192012"/>
    <lineage>
        <taxon>Eukaryota</taxon>
        <taxon>Viridiplantae</taxon>
        <taxon>Streptophyta</taxon>
        <taxon>Embryophyta</taxon>
        <taxon>Tracheophyta</taxon>
        <taxon>Spermatophyta</taxon>
        <taxon>Magnoliopsida</taxon>
        <taxon>eudicotyledons</taxon>
        <taxon>Gunneridae</taxon>
        <taxon>Pentapetalae</taxon>
        <taxon>asterids</taxon>
        <taxon>campanulids</taxon>
        <taxon>Asterales</taxon>
        <taxon>Asteraceae</taxon>
        <taxon>Asteroideae</taxon>
        <taxon>Heliantheae alliance</taxon>
        <taxon>Eupatorieae</taxon>
        <taxon>Mikania</taxon>
    </lineage>
</organism>
<dbReference type="Proteomes" id="UP000326396">
    <property type="component" value="Linkage Group LG1"/>
</dbReference>
<gene>
    <name evidence="4" type="ORF">E3N88_01530</name>
</gene>
<dbReference type="Pfam" id="PF13947">
    <property type="entry name" value="GUB_WAK_bind"/>
    <property type="match status" value="1"/>
</dbReference>
<accession>A0A5N6Q179</accession>
<keyword evidence="2" id="KW-0732">Signal</keyword>
<dbReference type="GO" id="GO:0030247">
    <property type="term" value="F:polysaccharide binding"/>
    <property type="evidence" value="ECO:0007669"/>
    <property type="project" value="InterPro"/>
</dbReference>
<dbReference type="InterPro" id="IPR025287">
    <property type="entry name" value="WAK_GUB"/>
</dbReference>
<dbReference type="GO" id="GO:0016020">
    <property type="term" value="C:membrane"/>
    <property type="evidence" value="ECO:0007669"/>
    <property type="project" value="UniProtKB-SubCell"/>
</dbReference>
<proteinExistence type="predicted"/>
<evidence type="ECO:0000313" key="4">
    <source>
        <dbReference type="EMBL" id="KAD7478394.1"/>
    </source>
</evidence>
<keyword evidence="5" id="KW-1185">Reference proteome</keyword>
<protein>
    <recommendedName>
        <fullName evidence="3">Wall-associated receptor kinase galacturonan-binding domain-containing protein</fullName>
    </recommendedName>
</protein>
<dbReference type="OrthoDB" id="4062651at2759"/>